<evidence type="ECO:0000256" key="5">
    <source>
        <dbReference type="SAM" id="SignalP"/>
    </source>
</evidence>
<evidence type="ECO:0000256" key="1">
    <source>
        <dbReference type="ARBA" id="ARBA00004196"/>
    </source>
</evidence>
<accession>A0ABM8AKG2</accession>
<dbReference type="Pfam" id="PF01547">
    <property type="entry name" value="SBP_bac_1"/>
    <property type="match status" value="1"/>
</dbReference>
<dbReference type="SUPFAM" id="SSF53850">
    <property type="entry name" value="Periplasmic binding protein-like II"/>
    <property type="match status" value="1"/>
</dbReference>
<feature type="signal peptide" evidence="5">
    <location>
        <begin position="1"/>
        <end position="20"/>
    </location>
</feature>
<geneLocation type="plasmid" evidence="6 7">
    <name>pDAETH-2</name>
</geneLocation>
<evidence type="ECO:0000313" key="6">
    <source>
        <dbReference type="EMBL" id="BDP44318.1"/>
    </source>
</evidence>
<dbReference type="EMBL" id="AP026562">
    <property type="protein sequence ID" value="BDP44318.1"/>
    <property type="molecule type" value="Genomic_DNA"/>
</dbReference>
<protein>
    <recommendedName>
        <fullName evidence="8">Sugar ABC transporter substrate-binding protein</fullName>
    </recommendedName>
</protein>
<comment type="similarity">
    <text evidence="2">Belongs to the bacterial solute-binding protein 1 family.</text>
</comment>
<evidence type="ECO:0008006" key="8">
    <source>
        <dbReference type="Google" id="ProtNLM"/>
    </source>
</evidence>
<name>A0ABM8AKG2_9DEIO</name>
<keyword evidence="3" id="KW-0813">Transport</keyword>
<dbReference type="Gene3D" id="3.40.190.10">
    <property type="entry name" value="Periplasmic binding protein-like II"/>
    <property type="match status" value="1"/>
</dbReference>
<keyword evidence="7" id="KW-1185">Reference proteome</keyword>
<proteinExistence type="inferred from homology"/>
<evidence type="ECO:0000256" key="4">
    <source>
        <dbReference type="ARBA" id="ARBA00022729"/>
    </source>
</evidence>
<organism evidence="6 7">
    <name type="scientific">Deinococcus aetherius</name>
    <dbReference type="NCBI Taxonomy" id="200252"/>
    <lineage>
        <taxon>Bacteria</taxon>
        <taxon>Thermotogati</taxon>
        <taxon>Deinococcota</taxon>
        <taxon>Deinococci</taxon>
        <taxon>Deinococcales</taxon>
        <taxon>Deinococcaceae</taxon>
        <taxon>Deinococcus</taxon>
    </lineage>
</organism>
<evidence type="ECO:0000256" key="3">
    <source>
        <dbReference type="ARBA" id="ARBA00022448"/>
    </source>
</evidence>
<dbReference type="InterPro" id="IPR050490">
    <property type="entry name" value="Bact_solute-bd_prot1"/>
</dbReference>
<keyword evidence="4 5" id="KW-0732">Signal</keyword>
<dbReference type="PANTHER" id="PTHR43649:SF31">
    <property type="entry name" value="SN-GLYCEROL-3-PHOSPHATE-BINDING PERIPLASMIC PROTEIN UGPB"/>
    <property type="match status" value="1"/>
</dbReference>
<feature type="chain" id="PRO_5046136697" description="Sugar ABC transporter substrate-binding protein" evidence="5">
    <location>
        <begin position="21"/>
        <end position="482"/>
    </location>
</feature>
<keyword evidence="6" id="KW-0614">Plasmid</keyword>
<dbReference type="InterPro" id="IPR006059">
    <property type="entry name" value="SBP"/>
</dbReference>
<gene>
    <name evidence="6" type="ORF">DAETH_42870</name>
</gene>
<comment type="subcellular location">
    <subcellularLocation>
        <location evidence="1">Cell envelope</location>
    </subcellularLocation>
</comment>
<dbReference type="Proteomes" id="UP001064971">
    <property type="component" value="Plasmid pDAETH-2"/>
</dbReference>
<evidence type="ECO:0000256" key="2">
    <source>
        <dbReference type="ARBA" id="ARBA00008520"/>
    </source>
</evidence>
<dbReference type="PANTHER" id="PTHR43649">
    <property type="entry name" value="ARABINOSE-BINDING PROTEIN-RELATED"/>
    <property type="match status" value="1"/>
</dbReference>
<sequence length="482" mass="52311">MRRPILTLALAALAGSPALAQKVTLNFWTNGTSAEQAFFETLMRDFEKANPNIDVRVQTIGTPQYLNAVQLAFRSGNQPDVLRAQGNFFNLALPLAKWVDQGWLLPIDRYVTAGVITRYPKGAVENSLTTVNGKRYSLPMQRPGTSGLAVLVYNKKMFQEAGLTRPPRSWAELRSYAKKLTDTGKGRYYGLGLETGDPRVTFLAARGGFVGDHTGALDYTAGRYNAEHPAMAAAVDVLRQMNLTDRSIVPGWEANYDLPAGFGRGQIAMMLAKPAQVAALVNDFKLGLNDFGLAPVPSSTAAATTRLPYEPALGFLGITAKTKYPNEAWKLLDYLYNADVAQKVLRANQGQLGGFIPAVRLSQRQINAANPVAAPLNAVFDVEGVLRPDPLLRSPDWSAVQAAFVAPQPSLIDIQKAAIQGQGNYADLAARYDAAYNAALDKAIATARADGAKVCRELLIFPNYNARKNFTLADYRGLPACK</sequence>
<reference evidence="6" key="1">
    <citation type="submission" date="2022-07" db="EMBL/GenBank/DDBJ databases">
        <title>Complete Genome Sequence of the Radioresistant Bacterium Deinococcus aetherius ST0316, Isolated from the Air Dust collected in Lower Stratosphere above Japan.</title>
        <authorList>
            <person name="Satoh K."/>
            <person name="Hagiwara K."/>
            <person name="Katsumata K."/>
            <person name="Kubo A."/>
            <person name="Yokobori S."/>
            <person name="Yamagishi A."/>
            <person name="Oono Y."/>
            <person name="Narumi I."/>
        </authorList>
    </citation>
    <scope>NUCLEOTIDE SEQUENCE</scope>
    <source>
        <strain evidence="6">ST0316</strain>
        <plasmid evidence="6">pDAETH-2</plasmid>
    </source>
</reference>
<dbReference type="RefSeq" id="WP_264778168.1">
    <property type="nucleotide sequence ID" value="NZ_AP026562.1"/>
</dbReference>
<evidence type="ECO:0000313" key="7">
    <source>
        <dbReference type="Proteomes" id="UP001064971"/>
    </source>
</evidence>